<dbReference type="SMR" id="A0A0R0K7Y3"/>
<reference evidence="1" key="3">
    <citation type="submission" date="2018-07" db="EMBL/GenBank/DDBJ databases">
        <title>WGS assembly of Glycine max.</title>
        <authorList>
            <person name="Schmutz J."/>
            <person name="Cannon S."/>
            <person name="Schlueter J."/>
            <person name="Ma J."/>
            <person name="Mitros T."/>
            <person name="Nelson W."/>
            <person name="Hyten D."/>
            <person name="Song Q."/>
            <person name="Thelen J."/>
            <person name="Cheng J."/>
            <person name="Xu D."/>
            <person name="Hellsten U."/>
            <person name="May G."/>
            <person name="Yu Y."/>
            <person name="Sakurai T."/>
            <person name="Umezawa T."/>
            <person name="Bhattacharyya M."/>
            <person name="Sandhu D."/>
            <person name="Valliyodan B."/>
            <person name="Lindquist E."/>
            <person name="Peto M."/>
            <person name="Grant D."/>
            <person name="Shu S."/>
            <person name="Goodstein D."/>
            <person name="Barry K."/>
            <person name="Futrell-Griggs M."/>
            <person name="Abernathy B."/>
            <person name="Du J."/>
            <person name="Tian Z."/>
            <person name="Zhu L."/>
            <person name="Gill N."/>
            <person name="Joshi T."/>
            <person name="Libault M."/>
            <person name="Sethuraman A."/>
            <person name="Zhang X."/>
            <person name="Shinozaki K."/>
            <person name="Nguyen H."/>
            <person name="Wing R."/>
            <person name="Cregan P."/>
            <person name="Specht J."/>
            <person name="Grimwood J."/>
            <person name="Rokhsar D."/>
            <person name="Stacey G."/>
            <person name="Shoemaker R."/>
            <person name="Jackson S."/>
        </authorList>
    </citation>
    <scope>NUCLEOTIDE SEQUENCE</scope>
    <source>
        <tissue evidence="1">Callus</tissue>
    </source>
</reference>
<evidence type="ECO:0000313" key="2">
    <source>
        <dbReference type="EnsemblPlants" id="KRH60819"/>
    </source>
</evidence>
<protein>
    <submittedName>
        <fullName evidence="1 2">Uncharacterized protein</fullName>
    </submittedName>
</protein>
<reference evidence="2" key="2">
    <citation type="submission" date="2018-02" db="UniProtKB">
        <authorList>
            <consortium name="EnsemblPlants"/>
        </authorList>
    </citation>
    <scope>IDENTIFICATION</scope>
    <source>
        <strain evidence="2">Williams 82</strain>
    </source>
</reference>
<evidence type="ECO:0000313" key="3">
    <source>
        <dbReference type="Proteomes" id="UP000008827"/>
    </source>
</evidence>
<dbReference type="ExpressionAtlas" id="A0A0R0K7Y3">
    <property type="expression patterns" value="differential"/>
</dbReference>
<reference evidence="1 2" key="1">
    <citation type="journal article" date="2010" name="Nature">
        <title>Genome sequence of the palaeopolyploid soybean.</title>
        <authorList>
            <person name="Schmutz J."/>
            <person name="Cannon S.B."/>
            <person name="Schlueter J."/>
            <person name="Ma J."/>
            <person name="Mitros T."/>
            <person name="Nelson W."/>
            <person name="Hyten D.L."/>
            <person name="Song Q."/>
            <person name="Thelen J.J."/>
            <person name="Cheng J."/>
            <person name="Xu D."/>
            <person name="Hellsten U."/>
            <person name="May G.D."/>
            <person name="Yu Y."/>
            <person name="Sakurai T."/>
            <person name="Umezawa T."/>
            <person name="Bhattacharyya M.K."/>
            <person name="Sandhu D."/>
            <person name="Valliyodan B."/>
            <person name="Lindquist E."/>
            <person name="Peto M."/>
            <person name="Grant D."/>
            <person name="Shu S."/>
            <person name="Goodstein D."/>
            <person name="Barry K."/>
            <person name="Futrell-Griggs M."/>
            <person name="Abernathy B."/>
            <person name="Du J."/>
            <person name="Tian Z."/>
            <person name="Zhu L."/>
            <person name="Gill N."/>
            <person name="Joshi T."/>
            <person name="Libault M."/>
            <person name="Sethuraman A."/>
            <person name="Zhang X.-C."/>
            <person name="Shinozaki K."/>
            <person name="Nguyen H.T."/>
            <person name="Wing R.A."/>
            <person name="Cregan P."/>
            <person name="Specht J."/>
            <person name="Grimwood J."/>
            <person name="Rokhsar D."/>
            <person name="Stacey G."/>
            <person name="Shoemaker R.C."/>
            <person name="Jackson S.A."/>
        </authorList>
    </citation>
    <scope>NUCLEOTIDE SEQUENCE</scope>
    <source>
        <strain evidence="2">cv. Williams 82</strain>
        <tissue evidence="1">Callus</tissue>
    </source>
</reference>
<accession>A0A0R0K7Y3</accession>
<evidence type="ECO:0000313" key="1">
    <source>
        <dbReference type="EMBL" id="KRH60819.1"/>
    </source>
</evidence>
<dbReference type="OMA" id="ECLFRFM"/>
<organism evidence="1">
    <name type="scientific">Glycine max</name>
    <name type="common">Soybean</name>
    <name type="synonym">Glycine hispida</name>
    <dbReference type="NCBI Taxonomy" id="3847"/>
    <lineage>
        <taxon>Eukaryota</taxon>
        <taxon>Viridiplantae</taxon>
        <taxon>Streptophyta</taxon>
        <taxon>Embryophyta</taxon>
        <taxon>Tracheophyta</taxon>
        <taxon>Spermatophyta</taxon>
        <taxon>Magnoliopsida</taxon>
        <taxon>eudicotyledons</taxon>
        <taxon>Gunneridae</taxon>
        <taxon>Pentapetalae</taxon>
        <taxon>rosids</taxon>
        <taxon>fabids</taxon>
        <taxon>Fabales</taxon>
        <taxon>Fabaceae</taxon>
        <taxon>Papilionoideae</taxon>
        <taxon>50 kb inversion clade</taxon>
        <taxon>NPAAA clade</taxon>
        <taxon>indigoferoid/millettioid clade</taxon>
        <taxon>Phaseoleae</taxon>
        <taxon>Glycine</taxon>
        <taxon>Glycine subgen. Soja</taxon>
    </lineage>
</organism>
<sequence>MHELHSVIRKRKGDKTIFTIEGGKYLASRNKLKKKIRKALRNLKAMKSEFHNFSMLSILTEAEEVTLRSLESLLLFICDPKGQPKQSRWSAISKLMHPKRMVYDSQESRTNEFDKLSSIEYLLSHIENLEMCIQDLQIGVEHLTRKLIRNRISLLNIFNH</sequence>
<keyword evidence="3" id="KW-1185">Reference proteome</keyword>
<dbReference type="PaxDb" id="3847-GLYMA04G01311.1"/>
<dbReference type="EMBL" id="CM000837">
    <property type="protein sequence ID" value="KRH60819.1"/>
    <property type="molecule type" value="Genomic_DNA"/>
</dbReference>
<dbReference type="EnsemblPlants" id="KRH60819">
    <property type="protein sequence ID" value="KRH60819"/>
    <property type="gene ID" value="GLYMA_04G011500"/>
</dbReference>
<dbReference type="Proteomes" id="UP000008827">
    <property type="component" value="Chromosome 4"/>
</dbReference>
<dbReference type="Pfam" id="PF03087">
    <property type="entry name" value="BPS1"/>
    <property type="match status" value="1"/>
</dbReference>
<dbReference type="InterPro" id="IPR004320">
    <property type="entry name" value="BPS1_pln"/>
</dbReference>
<dbReference type="GO" id="GO:0048364">
    <property type="term" value="P:root development"/>
    <property type="evidence" value="ECO:0007669"/>
    <property type="project" value="InterPro"/>
</dbReference>
<name>A0A0R0K7Y3_SOYBN</name>
<dbReference type="InParanoid" id="A0A0R0K7Y3"/>
<dbReference type="GO" id="GO:0048367">
    <property type="term" value="P:shoot system development"/>
    <property type="evidence" value="ECO:0007669"/>
    <property type="project" value="InterPro"/>
</dbReference>
<dbReference type="PANTHER" id="PTHR33070">
    <property type="entry name" value="OS06G0725500 PROTEIN"/>
    <property type="match status" value="1"/>
</dbReference>
<dbReference type="AlphaFoldDB" id="A0A0R0K7Y3"/>
<dbReference type="PANTHER" id="PTHR33070:SF129">
    <property type="entry name" value="DUF241 DOMAIN PROTEIN"/>
    <property type="match status" value="1"/>
</dbReference>
<proteinExistence type="predicted"/>
<gene>
    <name evidence="1" type="ORF">GLYMA_04G011500</name>
</gene>
<dbReference type="Gramene" id="KRH60819">
    <property type="protein sequence ID" value="KRH60819"/>
    <property type="gene ID" value="GLYMA_04G011500"/>
</dbReference>